<reference evidence="4" key="2">
    <citation type="submission" date="2013-07" db="EMBL/GenBank/DDBJ databases">
        <authorList>
            <consortium name="The Broad Institute Genome Sequencing Platform"/>
            <person name="Cuomo C."/>
            <person name="Litvintseva A."/>
            <person name="Chen Y."/>
            <person name="Heitman J."/>
            <person name="Sun S."/>
            <person name="Springer D."/>
            <person name="Dromer F."/>
            <person name="Young S.K."/>
            <person name="Zeng Q."/>
            <person name="Gargeya S."/>
            <person name="Fitzgerald M."/>
            <person name="Abouelleil A."/>
            <person name="Alvarado L."/>
            <person name="Berlin A.M."/>
            <person name="Chapman S.B."/>
            <person name="Dewar J."/>
            <person name="Goldberg J."/>
            <person name="Griggs A."/>
            <person name="Gujja S."/>
            <person name="Hansen M."/>
            <person name="Howarth C."/>
            <person name="Imamovic A."/>
            <person name="Larimer J."/>
            <person name="McCowan C."/>
            <person name="Murphy C."/>
            <person name="Pearson M."/>
            <person name="Priest M."/>
            <person name="Roberts A."/>
            <person name="Saif S."/>
            <person name="Shea T."/>
            <person name="Sykes S."/>
            <person name="Wortman J."/>
            <person name="Nusbaum C."/>
            <person name="Birren B."/>
        </authorList>
    </citation>
    <scope>NUCLEOTIDE SEQUENCE</scope>
    <source>
        <strain evidence="4">CBS 10737</strain>
    </source>
</reference>
<feature type="domain" description="NAD(P)-binding" evidence="2">
    <location>
        <begin position="10"/>
        <end position="211"/>
    </location>
</feature>
<gene>
    <name evidence="3" type="ORF">I206_02658</name>
    <name evidence="4" type="ORF">I206_105117</name>
</gene>
<dbReference type="PANTHER" id="PTHR43355">
    <property type="entry name" value="FLAVIN REDUCTASE (NADPH)"/>
    <property type="match status" value="1"/>
</dbReference>
<dbReference type="PANTHER" id="PTHR43355:SF2">
    <property type="entry name" value="FLAVIN REDUCTASE (NADPH)"/>
    <property type="match status" value="1"/>
</dbReference>
<organism evidence="3">
    <name type="scientific">Kwoniella pini CBS 10737</name>
    <dbReference type="NCBI Taxonomy" id="1296096"/>
    <lineage>
        <taxon>Eukaryota</taxon>
        <taxon>Fungi</taxon>
        <taxon>Dikarya</taxon>
        <taxon>Basidiomycota</taxon>
        <taxon>Agaricomycotina</taxon>
        <taxon>Tremellomycetes</taxon>
        <taxon>Tremellales</taxon>
        <taxon>Cryptococcaceae</taxon>
        <taxon>Kwoniella</taxon>
    </lineage>
</organism>
<reference evidence="4" key="4">
    <citation type="submission" date="2024-02" db="EMBL/GenBank/DDBJ databases">
        <title>Comparative genomics of Cryptococcus and Kwoniella reveals pathogenesis evolution and contrasting modes of karyotype evolution via chromosome fusion or intercentromeric recombination.</title>
        <authorList>
            <person name="Coelho M.A."/>
            <person name="David-Palma M."/>
            <person name="Shea T."/>
            <person name="Bowers K."/>
            <person name="McGinley-Smith S."/>
            <person name="Mohammad A.W."/>
            <person name="Gnirke A."/>
            <person name="Yurkov A.M."/>
            <person name="Nowrousian M."/>
            <person name="Sun S."/>
            <person name="Cuomo C.A."/>
            <person name="Heitman J."/>
        </authorList>
    </citation>
    <scope>NUCLEOTIDE SEQUENCE</scope>
    <source>
        <strain evidence="4">CBS 10737</strain>
    </source>
</reference>
<dbReference type="SUPFAM" id="SSF51735">
    <property type="entry name" value="NAD(P)-binding Rossmann-fold domains"/>
    <property type="match status" value="1"/>
</dbReference>
<dbReference type="InterPro" id="IPR051606">
    <property type="entry name" value="Polyketide_Oxido-like"/>
</dbReference>
<dbReference type="OrthoDB" id="10254221at2759"/>
<sequence length="230" mass="25487">MSAETILVLGATGASGVAFLKHVLPLSNGPNVSLLVRNRSKLPQELVTEYASKVRIVEGGLTDESKLDEVMDGVTSVVSFLGAYMSFYYLLTRYKPTPIADSFPLIKRVMKKHGVERLLALSTPAHSLPGEEYTWIQYITTMIFPPVVVPQGSAEMDAIGAICADENFEYTIFRVPHLSTGTGEERVYAGFYGPDFKGSQQLTRESLVRWVYTEIVQGDWVRKQPALGNY</sequence>
<dbReference type="Pfam" id="PF13460">
    <property type="entry name" value="NAD_binding_10"/>
    <property type="match status" value="1"/>
</dbReference>
<name>A0A1B9I8L8_9TREE</name>
<evidence type="ECO:0000313" key="3">
    <source>
        <dbReference type="EMBL" id="OCF51942.1"/>
    </source>
</evidence>
<dbReference type="GO" id="GO:0042602">
    <property type="term" value="F:riboflavin reductase (NADPH) activity"/>
    <property type="evidence" value="ECO:0007669"/>
    <property type="project" value="TreeGrafter"/>
</dbReference>
<dbReference type="RefSeq" id="XP_019013161.1">
    <property type="nucleotide sequence ID" value="XM_019154421.1"/>
</dbReference>
<dbReference type="Proteomes" id="UP000094020">
    <property type="component" value="Chromosome 6"/>
</dbReference>
<protein>
    <recommendedName>
        <fullName evidence="2">NAD(P)-binding domain-containing protein</fullName>
    </recommendedName>
</protein>
<comment type="similarity">
    <text evidence="1">Belongs to the avfA family.</text>
</comment>
<dbReference type="GO" id="GO:0004074">
    <property type="term" value="F:biliverdin reductase [NAD(P)H] activity"/>
    <property type="evidence" value="ECO:0007669"/>
    <property type="project" value="TreeGrafter"/>
</dbReference>
<proteinExistence type="inferred from homology"/>
<dbReference type="InterPro" id="IPR036291">
    <property type="entry name" value="NAD(P)-bd_dom_sf"/>
</dbReference>
<dbReference type="AlphaFoldDB" id="A0A1B9I8L8"/>
<dbReference type="Gene3D" id="3.40.50.720">
    <property type="entry name" value="NAD(P)-binding Rossmann-like Domain"/>
    <property type="match status" value="1"/>
</dbReference>
<dbReference type="EMBL" id="KV700115">
    <property type="protein sequence ID" value="OCF51942.1"/>
    <property type="molecule type" value="Genomic_DNA"/>
</dbReference>
<dbReference type="STRING" id="1296096.A0A1B9I8L8"/>
<dbReference type="InterPro" id="IPR016040">
    <property type="entry name" value="NAD(P)-bd_dom"/>
</dbReference>
<evidence type="ECO:0000313" key="5">
    <source>
        <dbReference type="Proteomes" id="UP000094020"/>
    </source>
</evidence>
<dbReference type="KEGG" id="kpin:30171027"/>
<dbReference type="EMBL" id="CP144524">
    <property type="protein sequence ID" value="WWC71164.1"/>
    <property type="molecule type" value="Genomic_DNA"/>
</dbReference>
<accession>A0A1B9I8L8</accession>
<reference evidence="3" key="3">
    <citation type="submission" date="2016-07" db="EMBL/GenBank/DDBJ databases">
        <title>Evolution of pathogenesis and genome organization in the Tremellales.</title>
        <authorList>
            <person name="Cuomo C."/>
            <person name="Litvintseva A."/>
            <person name="Heitman J."/>
            <person name="Chen Y."/>
            <person name="Sun S."/>
            <person name="Springer D."/>
            <person name="Dromer F."/>
            <person name="Young S."/>
            <person name="Zeng Q."/>
            <person name="Chapman S."/>
            <person name="Gujja S."/>
            <person name="Saif S."/>
            <person name="Birren B."/>
        </authorList>
    </citation>
    <scope>NUCLEOTIDE SEQUENCE</scope>
    <source>
        <strain evidence="3">CBS 10737</strain>
    </source>
</reference>
<reference evidence="3" key="1">
    <citation type="submission" date="2013-07" db="EMBL/GenBank/DDBJ databases">
        <title>The Genome Sequence of Cryptococcus pinus CBS10737.</title>
        <authorList>
            <consortium name="The Broad Institute Genome Sequencing Platform"/>
            <person name="Cuomo C."/>
            <person name="Litvintseva A."/>
            <person name="Chen Y."/>
            <person name="Heitman J."/>
            <person name="Sun S."/>
            <person name="Springer D."/>
            <person name="Dromer F."/>
            <person name="Young S.K."/>
            <person name="Zeng Q."/>
            <person name="Gargeya S."/>
            <person name="Fitzgerald M."/>
            <person name="Abouelleil A."/>
            <person name="Alvarado L."/>
            <person name="Berlin A.M."/>
            <person name="Chapman S.B."/>
            <person name="Dewar J."/>
            <person name="Goldberg J."/>
            <person name="Griggs A."/>
            <person name="Gujja S."/>
            <person name="Hansen M."/>
            <person name="Howarth C."/>
            <person name="Imamovic A."/>
            <person name="Larimer J."/>
            <person name="McCowan C."/>
            <person name="Murphy C."/>
            <person name="Pearson M."/>
            <person name="Priest M."/>
            <person name="Roberts A."/>
            <person name="Saif S."/>
            <person name="Shea T."/>
            <person name="Sykes S."/>
            <person name="Wortman J."/>
            <person name="Nusbaum C."/>
            <person name="Birren B."/>
        </authorList>
    </citation>
    <scope>NUCLEOTIDE SEQUENCE [LARGE SCALE GENOMIC DNA]</scope>
    <source>
        <strain evidence="3">CBS 10737</strain>
    </source>
</reference>
<evidence type="ECO:0000313" key="4">
    <source>
        <dbReference type="EMBL" id="WWC71164.1"/>
    </source>
</evidence>
<keyword evidence="5" id="KW-1185">Reference proteome</keyword>
<evidence type="ECO:0000259" key="2">
    <source>
        <dbReference type="Pfam" id="PF13460"/>
    </source>
</evidence>
<dbReference type="GeneID" id="30171027"/>
<evidence type="ECO:0000256" key="1">
    <source>
        <dbReference type="ARBA" id="ARBA00038376"/>
    </source>
</evidence>